<dbReference type="AlphaFoldDB" id="A0A1H4GD39"/>
<sequence length="61" mass="7156">MEYLNIIKPWDTVYKQKRENILIYLGLAMNLESLLKSSFGIVKAPMFNKVKSPMKLFKGYI</sequence>
<reference evidence="3" key="1">
    <citation type="submission" date="2016-10" db="EMBL/GenBank/DDBJ databases">
        <authorList>
            <person name="Varghese N."/>
            <person name="Submissions S."/>
        </authorList>
    </citation>
    <scope>NUCLEOTIDE SEQUENCE [LARGE SCALE GENOMIC DNA]</scope>
    <source>
        <strain evidence="3">DSM 23920</strain>
    </source>
</reference>
<name>A0A1H4GD39_9BACT</name>
<evidence type="ECO:0000313" key="2">
    <source>
        <dbReference type="EMBL" id="SEB07525.1"/>
    </source>
</evidence>
<feature type="transmembrane region" description="Helical" evidence="1">
    <location>
        <begin position="21"/>
        <end position="42"/>
    </location>
</feature>
<keyword evidence="1" id="KW-0812">Transmembrane</keyword>
<proteinExistence type="predicted"/>
<keyword evidence="1" id="KW-0472">Membrane</keyword>
<keyword evidence="3" id="KW-1185">Reference proteome</keyword>
<organism evidence="2 3">
    <name type="scientific">Chitinophaga terrae</name>
    <name type="common">ex Kim and Jung 2007</name>
    <dbReference type="NCBI Taxonomy" id="408074"/>
    <lineage>
        <taxon>Bacteria</taxon>
        <taxon>Pseudomonadati</taxon>
        <taxon>Bacteroidota</taxon>
        <taxon>Chitinophagia</taxon>
        <taxon>Chitinophagales</taxon>
        <taxon>Chitinophagaceae</taxon>
        <taxon>Chitinophaga</taxon>
    </lineage>
</organism>
<dbReference type="Proteomes" id="UP000199656">
    <property type="component" value="Unassembled WGS sequence"/>
</dbReference>
<keyword evidence="1" id="KW-1133">Transmembrane helix</keyword>
<gene>
    <name evidence="2" type="ORF">SAMN05660909_05194</name>
</gene>
<dbReference type="STRING" id="408074.SAMN05660909_05194"/>
<accession>A0A1H4GD39</accession>
<evidence type="ECO:0000313" key="3">
    <source>
        <dbReference type="Proteomes" id="UP000199656"/>
    </source>
</evidence>
<protein>
    <submittedName>
        <fullName evidence="2">Uncharacterized protein</fullName>
    </submittedName>
</protein>
<dbReference type="EMBL" id="FNRL01000037">
    <property type="protein sequence ID" value="SEB07525.1"/>
    <property type="molecule type" value="Genomic_DNA"/>
</dbReference>
<evidence type="ECO:0000256" key="1">
    <source>
        <dbReference type="SAM" id="Phobius"/>
    </source>
</evidence>